<organism evidence="1 2">
    <name type="scientific">Microbacterium sediminicola</name>
    <dbReference type="NCBI Taxonomy" id="415210"/>
    <lineage>
        <taxon>Bacteria</taxon>
        <taxon>Bacillati</taxon>
        <taxon>Actinomycetota</taxon>
        <taxon>Actinomycetes</taxon>
        <taxon>Micrococcales</taxon>
        <taxon>Microbacteriaceae</taxon>
        <taxon>Microbacterium</taxon>
    </lineage>
</organism>
<sequence>MSPITTPSPLSIVINDAAYTVHDSDQEAAALLRLAGRDPKDFDLFLVKKNGVEVKIRDGQIINLEHGDRFVARQNLRFTIDGESFRSYDDDQAASALLRLAGLDPAAFDLARVGSPTSFPDDEIVTIVDGDEFVTVKHVGGVA</sequence>
<dbReference type="EMBL" id="BAAAPL010000001">
    <property type="protein sequence ID" value="GAA1697372.1"/>
    <property type="molecule type" value="Genomic_DNA"/>
</dbReference>
<evidence type="ECO:0000313" key="1">
    <source>
        <dbReference type="EMBL" id="GAA1697372.1"/>
    </source>
</evidence>
<gene>
    <name evidence="1" type="ORF">GCM10009808_13560</name>
</gene>
<keyword evidence="2" id="KW-1185">Reference proteome</keyword>
<protein>
    <recommendedName>
        <fullName evidence="3">Multiubiquitin</fullName>
    </recommendedName>
</protein>
<proteinExistence type="predicted"/>
<evidence type="ECO:0000313" key="2">
    <source>
        <dbReference type="Proteomes" id="UP001501690"/>
    </source>
</evidence>
<accession>A0ABP4U1L4</accession>
<comment type="caution">
    <text evidence="1">The sequence shown here is derived from an EMBL/GenBank/DDBJ whole genome shotgun (WGS) entry which is preliminary data.</text>
</comment>
<reference evidence="2" key="1">
    <citation type="journal article" date="2019" name="Int. J. Syst. Evol. Microbiol.">
        <title>The Global Catalogue of Microorganisms (GCM) 10K type strain sequencing project: providing services to taxonomists for standard genome sequencing and annotation.</title>
        <authorList>
            <consortium name="The Broad Institute Genomics Platform"/>
            <consortium name="The Broad Institute Genome Sequencing Center for Infectious Disease"/>
            <person name="Wu L."/>
            <person name="Ma J."/>
        </authorList>
    </citation>
    <scope>NUCLEOTIDE SEQUENCE [LARGE SCALE GENOMIC DNA]</scope>
    <source>
        <strain evidence="2">JCM 15577</strain>
    </source>
</reference>
<name>A0ABP4U1L4_9MICO</name>
<dbReference type="Proteomes" id="UP001501690">
    <property type="component" value="Unassembled WGS sequence"/>
</dbReference>
<dbReference type="RefSeq" id="WP_344070699.1">
    <property type="nucleotide sequence ID" value="NZ_BAAAPL010000001.1"/>
</dbReference>
<evidence type="ECO:0008006" key="3">
    <source>
        <dbReference type="Google" id="ProtNLM"/>
    </source>
</evidence>